<dbReference type="NCBIfam" id="NF040941">
    <property type="entry name" value="GGGWT_bact"/>
    <property type="match status" value="1"/>
</dbReference>
<dbReference type="CDD" id="cd00087">
    <property type="entry name" value="FReD"/>
    <property type="match status" value="1"/>
</dbReference>
<dbReference type="GO" id="GO:0005615">
    <property type="term" value="C:extracellular space"/>
    <property type="evidence" value="ECO:0007669"/>
    <property type="project" value="TreeGrafter"/>
</dbReference>
<feature type="signal peptide" evidence="2">
    <location>
        <begin position="1"/>
        <end position="19"/>
    </location>
</feature>
<dbReference type="InterPro" id="IPR050373">
    <property type="entry name" value="Fibrinogen_C-term_domain"/>
</dbReference>
<gene>
    <name evidence="4" type="primary">LOC115037225</name>
</gene>
<dbReference type="AlphaFoldDB" id="A0A665VD83"/>
<dbReference type="InterPro" id="IPR002181">
    <property type="entry name" value="Fibrinogen_a/b/g_C_dom"/>
</dbReference>
<reference evidence="4" key="3">
    <citation type="submission" date="2025-09" db="UniProtKB">
        <authorList>
            <consortium name="Ensembl"/>
        </authorList>
    </citation>
    <scope>IDENTIFICATION</scope>
</reference>
<evidence type="ECO:0000256" key="1">
    <source>
        <dbReference type="ARBA" id="ARBA00023157"/>
    </source>
</evidence>
<dbReference type="PROSITE" id="PS51406">
    <property type="entry name" value="FIBRINOGEN_C_2"/>
    <property type="match status" value="1"/>
</dbReference>
<feature type="chain" id="PRO_5025346501" description="Fibrinogen C-terminal domain-containing protein" evidence="2">
    <location>
        <begin position="20"/>
        <end position="275"/>
    </location>
</feature>
<dbReference type="Ensembl" id="ENSENLT00000030117.1">
    <property type="protein sequence ID" value="ENSENLP00000029247.1"/>
    <property type="gene ID" value="ENSENLG00000013045.1"/>
</dbReference>
<dbReference type="InParanoid" id="A0A665VD83"/>
<dbReference type="InterPro" id="IPR014716">
    <property type="entry name" value="Fibrinogen_a/b/g_C_1"/>
</dbReference>
<dbReference type="PANTHER" id="PTHR19143">
    <property type="entry name" value="FIBRINOGEN/TENASCIN/ANGIOPOEITIN"/>
    <property type="match status" value="1"/>
</dbReference>
<name>A0A665VD83_ECHNA</name>
<organism evidence="4 5">
    <name type="scientific">Echeneis naucrates</name>
    <name type="common">Live sharksucker</name>
    <dbReference type="NCBI Taxonomy" id="173247"/>
    <lineage>
        <taxon>Eukaryota</taxon>
        <taxon>Metazoa</taxon>
        <taxon>Chordata</taxon>
        <taxon>Craniata</taxon>
        <taxon>Vertebrata</taxon>
        <taxon>Euteleostomi</taxon>
        <taxon>Actinopterygii</taxon>
        <taxon>Neopterygii</taxon>
        <taxon>Teleostei</taxon>
        <taxon>Neoteleostei</taxon>
        <taxon>Acanthomorphata</taxon>
        <taxon>Carangaria</taxon>
        <taxon>Carangiformes</taxon>
        <taxon>Echeneidae</taxon>
        <taxon>Echeneis</taxon>
    </lineage>
</organism>
<evidence type="ECO:0000313" key="5">
    <source>
        <dbReference type="Proteomes" id="UP000472264"/>
    </source>
</evidence>
<accession>A0A665VD83</accession>
<dbReference type="SMART" id="SM00186">
    <property type="entry name" value="FBG"/>
    <property type="match status" value="1"/>
</dbReference>
<dbReference type="OMA" id="ECAFTEG"/>
<evidence type="ECO:0000259" key="3">
    <source>
        <dbReference type="PROSITE" id="PS51406"/>
    </source>
</evidence>
<dbReference type="SUPFAM" id="SSF56496">
    <property type="entry name" value="Fibrinogen C-terminal domain-like"/>
    <property type="match status" value="1"/>
</dbReference>
<dbReference type="Pfam" id="PF00147">
    <property type="entry name" value="Fibrinogen_C"/>
    <property type="match status" value="1"/>
</dbReference>
<keyword evidence="2" id="KW-0732">Signal</keyword>
<dbReference type="Gene3D" id="3.90.215.10">
    <property type="entry name" value="Gamma Fibrinogen, chain A, domain 1"/>
    <property type="match status" value="1"/>
</dbReference>
<feature type="domain" description="Fibrinogen C-terminal" evidence="3">
    <location>
        <begin position="39"/>
        <end position="275"/>
    </location>
</feature>
<dbReference type="PANTHER" id="PTHR19143:SF263">
    <property type="entry name" value="FIBRINOGEN-LIKE PROTEIN 1"/>
    <property type="match status" value="1"/>
</dbReference>
<protein>
    <recommendedName>
        <fullName evidence="3">Fibrinogen C-terminal domain-containing protein</fullName>
    </recommendedName>
</protein>
<dbReference type="InterPro" id="IPR020837">
    <property type="entry name" value="Fibrinogen_CS"/>
</dbReference>
<reference evidence="4" key="1">
    <citation type="submission" date="2021-04" db="EMBL/GenBank/DDBJ databases">
        <authorList>
            <consortium name="Wellcome Sanger Institute Data Sharing"/>
        </authorList>
    </citation>
    <scope>NUCLEOTIDE SEQUENCE [LARGE SCALE GENOMIC DNA]</scope>
</reference>
<proteinExistence type="predicted"/>
<dbReference type="Proteomes" id="UP000472264">
    <property type="component" value="Chromosome 23"/>
</dbReference>
<evidence type="ECO:0000313" key="4">
    <source>
        <dbReference type="Ensembl" id="ENSENLP00000029247.1"/>
    </source>
</evidence>
<dbReference type="GO" id="GO:0050868">
    <property type="term" value="P:negative regulation of T cell activation"/>
    <property type="evidence" value="ECO:0007669"/>
    <property type="project" value="TreeGrafter"/>
</dbReference>
<keyword evidence="5" id="KW-1185">Reference proteome</keyword>
<dbReference type="GO" id="GO:0050776">
    <property type="term" value="P:regulation of immune response"/>
    <property type="evidence" value="ECO:0007669"/>
    <property type="project" value="TreeGrafter"/>
</dbReference>
<reference evidence="4" key="2">
    <citation type="submission" date="2025-08" db="UniProtKB">
        <authorList>
            <consortium name="Ensembl"/>
        </authorList>
    </citation>
    <scope>IDENTIFICATION</scope>
</reference>
<sequence>MGPVGYCGLILAFVFSCTGETQDCTTSDHIWTSCSFAFSLVMFASTDCTQIKAESPQSSSGAYTMFPAGVKSPFRVYCEMRADGGWTVLQRRTGPELSFSRSWADYKNGFGDVTKDHWLGLQNIFSLTKDKTKKWVLRVDLWDYEGGTAFAEYQDFKLGSEEENFKLHVGKYSGTAGDAIRGAYPGIDQNGCGFSTLDRDNDNCSPCIFGDISVRECVSSYGGGWWYSSCGSAGLNGDWHPAGDNIGWASGVHWRTWKGPAPYSAKASRMMIKSV</sequence>
<dbReference type="InterPro" id="IPR036056">
    <property type="entry name" value="Fibrinogen-like_C"/>
</dbReference>
<dbReference type="PROSITE" id="PS00514">
    <property type="entry name" value="FIBRINOGEN_C_1"/>
    <property type="match status" value="1"/>
</dbReference>
<keyword evidence="1" id="KW-1015">Disulfide bond</keyword>
<evidence type="ECO:0000256" key="2">
    <source>
        <dbReference type="SAM" id="SignalP"/>
    </source>
</evidence>